<keyword evidence="3" id="KW-1185">Reference proteome</keyword>
<dbReference type="Proteomes" id="UP000008983">
    <property type="component" value="Unassembled WGS sequence"/>
</dbReference>
<accession>G0QT64</accession>
<protein>
    <recommendedName>
        <fullName evidence="4">Transmembrane protein</fullName>
    </recommendedName>
</protein>
<dbReference type="InParanoid" id="G0QT64"/>
<keyword evidence="1" id="KW-0812">Transmembrane</keyword>
<keyword evidence="1" id="KW-0472">Membrane</keyword>
<gene>
    <name evidence="2" type="ORF">IMG5_106410</name>
</gene>
<dbReference type="GeneID" id="14907732"/>
<organism evidence="2 3">
    <name type="scientific">Ichthyophthirius multifiliis</name>
    <name type="common">White spot disease agent</name>
    <name type="synonym">Ich</name>
    <dbReference type="NCBI Taxonomy" id="5932"/>
    <lineage>
        <taxon>Eukaryota</taxon>
        <taxon>Sar</taxon>
        <taxon>Alveolata</taxon>
        <taxon>Ciliophora</taxon>
        <taxon>Intramacronucleata</taxon>
        <taxon>Oligohymenophorea</taxon>
        <taxon>Hymenostomatida</taxon>
        <taxon>Ophryoglenina</taxon>
        <taxon>Ichthyophthirius</taxon>
    </lineage>
</organism>
<proteinExistence type="predicted"/>
<evidence type="ECO:0000313" key="3">
    <source>
        <dbReference type="Proteomes" id="UP000008983"/>
    </source>
</evidence>
<evidence type="ECO:0008006" key="4">
    <source>
        <dbReference type="Google" id="ProtNLM"/>
    </source>
</evidence>
<evidence type="ECO:0000313" key="2">
    <source>
        <dbReference type="EMBL" id="EGR31589.1"/>
    </source>
</evidence>
<dbReference type="AlphaFoldDB" id="G0QT64"/>
<sequence length="168" mass="21237">MIIICLIIQIQQNNNYLYYINIWKITQTKTQRKTQYKQCYVQSKNLKKQQIYVYIYYLYFLLFSIKRLIFSKTYSIHQTLYLFSANNIYNKTVRYQKIQSKCAQRLYFWKKMKTNYKMWTKGYFYFNKYYRFINQKVQIQSLFLRKLYRKSIWKIYIFQQKLGFLDVF</sequence>
<evidence type="ECO:0000256" key="1">
    <source>
        <dbReference type="SAM" id="Phobius"/>
    </source>
</evidence>
<name>G0QT64_ICHMU</name>
<keyword evidence="1" id="KW-1133">Transmembrane helix</keyword>
<reference evidence="2 3" key="1">
    <citation type="submission" date="2011-07" db="EMBL/GenBank/DDBJ databases">
        <authorList>
            <person name="Coyne R."/>
            <person name="Brami D."/>
            <person name="Johnson J."/>
            <person name="Hostetler J."/>
            <person name="Hannick L."/>
            <person name="Clark T."/>
            <person name="Cassidy-Hanley D."/>
            <person name="Inman J."/>
        </authorList>
    </citation>
    <scope>NUCLEOTIDE SEQUENCE [LARGE SCALE GENOMIC DNA]</scope>
    <source>
        <strain evidence="2 3">G5</strain>
    </source>
</reference>
<feature type="transmembrane region" description="Helical" evidence="1">
    <location>
        <begin position="51"/>
        <end position="70"/>
    </location>
</feature>
<dbReference type="EMBL" id="GL983843">
    <property type="protein sequence ID" value="EGR31589.1"/>
    <property type="molecule type" value="Genomic_DNA"/>
</dbReference>
<dbReference type="RefSeq" id="XP_004035075.1">
    <property type="nucleotide sequence ID" value="XM_004035027.1"/>
</dbReference>